<sequence>MEPGHRTLQSLPPEIIGSVGSWLSQKDLGKLRMTSREMMAKANHPWACFLEIFTVKFQPRKLLRLVQLVQSEAPAKAIRWLRIAKADPSEGYSPDPIRYCCPTGQAQFILTYALKKMQNLQGINVHADSSTFDMAHITCDPQACPYIPCRHRIIPAIFQAIKDSGINLWRFRITEAHGTLKLTLTDNEPHEPYAAAAQMIRAAPLLEKLVILNECYCKTHGILTRILPTAAFSSLREVQLLMDSMDGQHFSTFLDNNRQIKDILLYHINLTGGCWVPILKLLRDKLSLSSFRFHGNRCQNRNVYSTWGGQYRVVEDIAEYKEMKEILEREWEGWAFVVAYDDSGTLFPTVTFELGMRQAISLFIDGYYTKPDVGPVPILDVMRDLLSY</sequence>
<evidence type="ECO:0008006" key="3">
    <source>
        <dbReference type="Google" id="ProtNLM"/>
    </source>
</evidence>
<evidence type="ECO:0000313" key="1">
    <source>
        <dbReference type="EMBL" id="KAL1640970.1"/>
    </source>
</evidence>
<dbReference type="Proteomes" id="UP001521184">
    <property type="component" value="Unassembled WGS sequence"/>
</dbReference>
<dbReference type="EMBL" id="JAKEKT020000044">
    <property type="protein sequence ID" value="KAL1640970.1"/>
    <property type="molecule type" value="Genomic_DNA"/>
</dbReference>
<gene>
    <name evidence="1" type="ORF">SLS58_006410</name>
</gene>
<name>A0ABR3TN40_9PEZI</name>
<keyword evidence="2" id="KW-1185">Reference proteome</keyword>
<proteinExistence type="predicted"/>
<comment type="caution">
    <text evidence="1">The sequence shown here is derived from an EMBL/GenBank/DDBJ whole genome shotgun (WGS) entry which is preliminary data.</text>
</comment>
<accession>A0ABR3TN40</accession>
<evidence type="ECO:0000313" key="2">
    <source>
        <dbReference type="Proteomes" id="UP001521184"/>
    </source>
</evidence>
<protein>
    <recommendedName>
        <fullName evidence="3">F-box domain-containing protein</fullName>
    </recommendedName>
</protein>
<reference evidence="1 2" key="1">
    <citation type="journal article" date="2023" name="Plant Dis.">
        <title>First Report of Diplodia intermedia Causing Canker and Dieback Diseases on Apple Trees in Canada.</title>
        <authorList>
            <person name="Ellouze W."/>
            <person name="Ilyukhin E."/>
            <person name="Sulman M."/>
            <person name="Ali S."/>
        </authorList>
    </citation>
    <scope>NUCLEOTIDE SEQUENCE [LARGE SCALE GENOMIC DNA]</scope>
    <source>
        <strain evidence="1 2">M45-28</strain>
    </source>
</reference>
<organism evidence="1 2">
    <name type="scientific">Diplodia intermedia</name>
    <dbReference type="NCBI Taxonomy" id="856260"/>
    <lineage>
        <taxon>Eukaryota</taxon>
        <taxon>Fungi</taxon>
        <taxon>Dikarya</taxon>
        <taxon>Ascomycota</taxon>
        <taxon>Pezizomycotina</taxon>
        <taxon>Dothideomycetes</taxon>
        <taxon>Dothideomycetes incertae sedis</taxon>
        <taxon>Botryosphaeriales</taxon>
        <taxon>Botryosphaeriaceae</taxon>
        <taxon>Diplodia</taxon>
    </lineage>
</organism>